<gene>
    <name evidence="1" type="ORF">CBM2594_P110004</name>
</gene>
<dbReference type="Proteomes" id="UP000257139">
    <property type="component" value="Plasmid CBM2594_p"/>
</dbReference>
<comment type="caution">
    <text evidence="1">The sequence shown here is derived from an EMBL/GenBank/DDBJ whole genome shotgun (WGS) entry which is preliminary data.</text>
</comment>
<evidence type="ECO:0000313" key="2">
    <source>
        <dbReference type="Proteomes" id="UP000257139"/>
    </source>
</evidence>
<evidence type="ECO:0000313" key="1">
    <source>
        <dbReference type="EMBL" id="SPC25113.1"/>
    </source>
</evidence>
<sequence>MFIGVRQLGAPKSVVCIPRQCVPYSARRFVGRFFFSFRRIWGAELPHAGIRSLAMDEFALHKGHRFATVVVDPSGSKCSGSVRAARARRRAFFEQLPPDAARRIEAVALEARTEGCINSDPI</sequence>
<protein>
    <recommendedName>
        <fullName evidence="3">Transposase</fullName>
    </recommendedName>
</protein>
<organism evidence="1 2">
    <name type="scientific">Cupriavidus taiwanensis</name>
    <dbReference type="NCBI Taxonomy" id="164546"/>
    <lineage>
        <taxon>Bacteria</taxon>
        <taxon>Pseudomonadati</taxon>
        <taxon>Pseudomonadota</taxon>
        <taxon>Betaproteobacteria</taxon>
        <taxon>Burkholderiales</taxon>
        <taxon>Burkholderiaceae</taxon>
        <taxon>Cupriavidus</taxon>
    </lineage>
</organism>
<geneLocation type="plasmid" evidence="2">
    <name>cbm2594_p</name>
</geneLocation>
<evidence type="ECO:0008006" key="3">
    <source>
        <dbReference type="Google" id="ProtNLM"/>
    </source>
</evidence>
<dbReference type="AlphaFoldDB" id="A0A375GLW6"/>
<accession>A0A375GLW6</accession>
<proteinExistence type="predicted"/>
<reference evidence="1 2" key="1">
    <citation type="submission" date="2018-01" db="EMBL/GenBank/DDBJ databases">
        <authorList>
            <person name="Clerissi C."/>
        </authorList>
    </citation>
    <scope>NUCLEOTIDE SEQUENCE [LARGE SCALE GENOMIC DNA]</scope>
    <source>
        <strain evidence="1">Cupriavidus taiwanensis STM 6021</strain>
        <plasmid evidence="2">cbm2594_p</plasmid>
    </source>
</reference>
<dbReference type="EMBL" id="OGUU01000016">
    <property type="protein sequence ID" value="SPC25113.1"/>
    <property type="molecule type" value="Genomic_DNA"/>
</dbReference>
<name>A0A375GLW6_9BURK</name>